<keyword evidence="2" id="KW-1185">Reference proteome</keyword>
<sequence>MKAPRILRNIMQKFAFHGGIFLLLLPSKAKGYLLRREEQKWLLDGRSLWGELARLLFNKKMFVLLK</sequence>
<reference evidence="1 2" key="1">
    <citation type="submission" date="2021-06" db="EMBL/GenBank/DDBJ databases">
        <authorList>
            <person name="Criscuolo A."/>
        </authorList>
    </citation>
    <scope>NUCLEOTIDE SEQUENCE [LARGE SCALE GENOMIC DNA]</scope>
    <source>
        <strain evidence="2">CIP 111802</strain>
    </source>
</reference>
<comment type="caution">
    <text evidence="1">The sequence shown here is derived from an EMBL/GenBank/DDBJ whole genome shotgun (WGS) entry which is preliminary data.</text>
</comment>
<proteinExistence type="predicted"/>
<name>A0ABM8VUD3_9BACL</name>
<dbReference type="Proteomes" id="UP000730618">
    <property type="component" value="Unassembled WGS sequence"/>
</dbReference>
<protein>
    <submittedName>
        <fullName evidence="1">Uncharacterized protein</fullName>
    </submittedName>
</protein>
<dbReference type="EMBL" id="CAJVCE010000050">
    <property type="protein sequence ID" value="CAG7658869.1"/>
    <property type="molecule type" value="Genomic_DNA"/>
</dbReference>
<organism evidence="1 2">
    <name type="scientific">Paenibacillus allorhizosphaerae</name>
    <dbReference type="NCBI Taxonomy" id="2849866"/>
    <lineage>
        <taxon>Bacteria</taxon>
        <taxon>Bacillati</taxon>
        <taxon>Bacillota</taxon>
        <taxon>Bacilli</taxon>
        <taxon>Bacillales</taxon>
        <taxon>Paenibacillaceae</taxon>
        <taxon>Paenibacillus</taxon>
    </lineage>
</organism>
<accession>A0ABM8VUD3</accession>
<evidence type="ECO:0000313" key="2">
    <source>
        <dbReference type="Proteomes" id="UP000730618"/>
    </source>
</evidence>
<evidence type="ECO:0000313" key="1">
    <source>
        <dbReference type="EMBL" id="CAG7658869.1"/>
    </source>
</evidence>
<gene>
    <name evidence="1" type="ORF">PAECIP111802_07194</name>
</gene>